<geneLocation type="plasmid" evidence="1 2">
    <name>unnamed1</name>
</geneLocation>
<sequence length="77" mass="9075">MEILLGWDRVLDYFFLVIEPDRDPPLYSNLDENDFASLSLEYFQSVLDRFGITNVSLNIGHRDKLYEKLMKESGRTD</sequence>
<organism evidence="1 2">
    <name type="scientific">Yersinia massiliensis</name>
    <dbReference type="NCBI Taxonomy" id="419257"/>
    <lineage>
        <taxon>Bacteria</taxon>
        <taxon>Pseudomonadati</taxon>
        <taxon>Pseudomonadota</taxon>
        <taxon>Gammaproteobacteria</taxon>
        <taxon>Enterobacterales</taxon>
        <taxon>Yersiniaceae</taxon>
        <taxon>Yersinia</taxon>
    </lineage>
</organism>
<proteinExistence type="predicted"/>
<gene>
    <name evidence="1" type="ORF">DA391_23170</name>
</gene>
<keyword evidence="2" id="KW-1185">Reference proteome</keyword>
<reference evidence="2" key="1">
    <citation type="journal article" date="2018" name="Genome Announc.">
        <title>First complete genome sequence of Yersinia massiliensis.</title>
        <authorList>
            <person name="Thomas M.C."/>
            <person name="Arling V."/>
            <person name="Goji N."/>
            <person name="Janzen T.W."/>
            <person name="Duceppe M.-O."/>
            <person name="Mathews A."/>
            <person name="Carrillo C."/>
            <person name="Amoako K."/>
        </authorList>
    </citation>
    <scope>NUCLEOTIDE SEQUENCE [LARGE SCALE GENOMIC DNA]</scope>
    <source>
        <strain evidence="2">GTA</strain>
        <plasmid evidence="2">unnamed1</plasmid>
    </source>
</reference>
<evidence type="ECO:0000313" key="1">
    <source>
        <dbReference type="EMBL" id="AVX40588.1"/>
    </source>
</evidence>
<accession>A0ABM6UZX9</accession>
<keyword evidence="1" id="KW-0614">Plasmid</keyword>
<dbReference type="EMBL" id="CP028488">
    <property type="protein sequence ID" value="AVX40588.1"/>
    <property type="molecule type" value="Genomic_DNA"/>
</dbReference>
<protein>
    <submittedName>
        <fullName evidence="1">Uncharacterized protein</fullName>
    </submittedName>
</protein>
<dbReference type="Proteomes" id="UP000240908">
    <property type="component" value="Plasmid unnamed1"/>
</dbReference>
<evidence type="ECO:0000313" key="2">
    <source>
        <dbReference type="Proteomes" id="UP000240908"/>
    </source>
</evidence>
<name>A0ABM6UZX9_9GAMM</name>